<comment type="caution">
    <text evidence="3">The sequence shown here is derived from an EMBL/GenBank/DDBJ whole genome shotgun (WGS) entry which is preliminary data.</text>
</comment>
<evidence type="ECO:0000313" key="3">
    <source>
        <dbReference type="EMBL" id="CAF9937766.1"/>
    </source>
</evidence>
<feature type="compositionally biased region" description="Low complexity" evidence="1">
    <location>
        <begin position="34"/>
        <end position="49"/>
    </location>
</feature>
<evidence type="ECO:0008006" key="5">
    <source>
        <dbReference type="Google" id="ProtNLM"/>
    </source>
</evidence>
<gene>
    <name evidence="3" type="ORF">IMSHALPRED_000538</name>
</gene>
<keyword evidence="2" id="KW-0812">Transmembrane</keyword>
<dbReference type="OrthoDB" id="191995at2759"/>
<dbReference type="PANTHER" id="PTHR36840">
    <property type="entry name" value="BLL5714 PROTEIN"/>
    <property type="match status" value="1"/>
</dbReference>
<evidence type="ECO:0000256" key="1">
    <source>
        <dbReference type="SAM" id="MobiDB-lite"/>
    </source>
</evidence>
<feature type="transmembrane region" description="Helical" evidence="2">
    <location>
        <begin position="85"/>
        <end position="102"/>
    </location>
</feature>
<keyword evidence="4" id="KW-1185">Reference proteome</keyword>
<keyword evidence="2" id="KW-1133">Transmembrane helix</keyword>
<feature type="transmembrane region" description="Helical" evidence="2">
    <location>
        <begin position="114"/>
        <end position="133"/>
    </location>
</feature>
<dbReference type="Proteomes" id="UP000664534">
    <property type="component" value="Unassembled WGS sequence"/>
</dbReference>
<accession>A0A8H3G423</accession>
<dbReference type="EMBL" id="CAJPDT010000102">
    <property type="protein sequence ID" value="CAF9937766.1"/>
    <property type="molecule type" value="Genomic_DNA"/>
</dbReference>
<feature type="transmembrane region" description="Helical" evidence="2">
    <location>
        <begin position="403"/>
        <end position="426"/>
    </location>
</feature>
<feature type="transmembrane region" description="Helical" evidence="2">
    <location>
        <begin position="347"/>
        <end position="370"/>
    </location>
</feature>
<dbReference type="InterPro" id="IPR010640">
    <property type="entry name" value="Low_temperature_requirement_A"/>
</dbReference>
<proteinExistence type="predicted"/>
<evidence type="ECO:0000256" key="2">
    <source>
        <dbReference type="SAM" id="Phobius"/>
    </source>
</evidence>
<feature type="transmembrane region" description="Helical" evidence="2">
    <location>
        <begin position="178"/>
        <end position="199"/>
    </location>
</feature>
<reference evidence="3" key="1">
    <citation type="submission" date="2021-03" db="EMBL/GenBank/DDBJ databases">
        <authorList>
            <person name="Tagirdzhanova G."/>
        </authorList>
    </citation>
    <scope>NUCLEOTIDE SEQUENCE</scope>
</reference>
<keyword evidence="2" id="KW-0472">Membrane</keyword>
<sequence>MATLIRSQSNHEEVETTPFAHKYLLKRPRLRQSSTTSSLALSTSTSIRLVRSPSPSHGPPHDTHPSLPDGPEIDNPAVEKRRFELFIDLIWVGIISNLAEHFSDQAFGPDELPIIGPAVFEFIISFLIAWRIWKDLQEFMTKYHTNDLIERLFVVWILILAMLFGNNAPYLFDARDSSNVAIIVFILVLASFIIVETAYSIFIPSLRREMILRVAFTGLTLPLWIPATFTTYPTRPSLIFAAIVVEYTLAAFLATPPAERLLKQDRFESFDADHWVERIQDFFIIILGEGVMSLIKGSPLGRGITAQASTGVLALLAYYVLSGFYFNGDQSRRYVHAVRRTWWRKSLWLSAHVTMSASTLILGVSSVPLIQNPFINAETPAIKGRSTTSSDLRLAENIYAAKWAVSINLCITVACQTAIALLSRSLDRKGSLKISNRYVRLLPRLLLIAITICLPIDRKMGGAPFLGTIVILLLACLFWEWFASLQSDGGFFER</sequence>
<feature type="transmembrane region" description="Helical" evidence="2">
    <location>
        <begin position="304"/>
        <end position="326"/>
    </location>
</feature>
<feature type="region of interest" description="Disordered" evidence="1">
    <location>
        <begin position="34"/>
        <end position="73"/>
    </location>
</feature>
<dbReference type="Pfam" id="PF06772">
    <property type="entry name" value="LtrA"/>
    <property type="match status" value="1"/>
</dbReference>
<organism evidence="3 4">
    <name type="scientific">Imshaugia aleurites</name>
    <dbReference type="NCBI Taxonomy" id="172621"/>
    <lineage>
        <taxon>Eukaryota</taxon>
        <taxon>Fungi</taxon>
        <taxon>Dikarya</taxon>
        <taxon>Ascomycota</taxon>
        <taxon>Pezizomycotina</taxon>
        <taxon>Lecanoromycetes</taxon>
        <taxon>OSLEUM clade</taxon>
        <taxon>Lecanoromycetidae</taxon>
        <taxon>Lecanorales</taxon>
        <taxon>Lecanorineae</taxon>
        <taxon>Parmeliaceae</taxon>
        <taxon>Imshaugia</taxon>
    </lineage>
</organism>
<evidence type="ECO:0000313" key="4">
    <source>
        <dbReference type="Proteomes" id="UP000664534"/>
    </source>
</evidence>
<feature type="transmembrane region" description="Helical" evidence="2">
    <location>
        <begin position="463"/>
        <end position="482"/>
    </location>
</feature>
<dbReference type="AlphaFoldDB" id="A0A8H3G423"/>
<feature type="transmembrane region" description="Helical" evidence="2">
    <location>
        <begin position="153"/>
        <end position="172"/>
    </location>
</feature>
<dbReference type="PANTHER" id="PTHR36840:SF1">
    <property type="entry name" value="BLL5714 PROTEIN"/>
    <property type="match status" value="1"/>
</dbReference>
<name>A0A8H3G423_9LECA</name>
<protein>
    <recommendedName>
        <fullName evidence="5">Low temperature requirement A</fullName>
    </recommendedName>
</protein>
<feature type="transmembrane region" description="Helical" evidence="2">
    <location>
        <begin position="211"/>
        <end position="232"/>
    </location>
</feature>